<evidence type="ECO:0000256" key="2">
    <source>
        <dbReference type="PROSITE-ProRule" id="PRU00703"/>
    </source>
</evidence>
<dbReference type="InterPro" id="IPR000644">
    <property type="entry name" value="CBS_dom"/>
</dbReference>
<dbReference type="InterPro" id="IPR046342">
    <property type="entry name" value="CBS_dom_sf"/>
</dbReference>
<dbReference type="PANTHER" id="PTHR43080">
    <property type="entry name" value="CBS DOMAIN-CONTAINING PROTEIN CBSX3, MITOCHONDRIAL"/>
    <property type="match status" value="1"/>
</dbReference>
<dbReference type="InterPro" id="IPR036390">
    <property type="entry name" value="WH_DNA-bd_sf"/>
</dbReference>
<gene>
    <name evidence="4" type="ORF">FHS18_006927</name>
</gene>
<accession>A0A7W5B5Q6</accession>
<feature type="domain" description="CBS" evidence="3">
    <location>
        <begin position="69"/>
        <end position="127"/>
    </location>
</feature>
<proteinExistence type="predicted"/>
<dbReference type="PANTHER" id="PTHR43080:SF2">
    <property type="entry name" value="CBS DOMAIN-CONTAINING PROTEIN"/>
    <property type="match status" value="1"/>
</dbReference>
<dbReference type="Proteomes" id="UP000570361">
    <property type="component" value="Unassembled WGS sequence"/>
</dbReference>
<sequence>MRLVGLHAPITGDQIAELLGTSRATIRSDLSLLVMLNLLRAKPKVGYFPGEGGETAPREQRWGQTNVQQVQGIPVVITGGLSVHEAVVTLILENVETLSVIDDHKRFLGIVTAKDLLKLTLGNPQAGTMPVGMAMSRLPAAVALTPEDRVETAVGVMLTHGLDGVPVLSPEREVIGWVSKTTVLRRIMEHEG</sequence>
<dbReference type="InterPro" id="IPR013196">
    <property type="entry name" value="HTH_11"/>
</dbReference>
<name>A0A7W5B5Q6_9BACL</name>
<dbReference type="SUPFAM" id="SSF54631">
    <property type="entry name" value="CBS-domain pair"/>
    <property type="match status" value="1"/>
</dbReference>
<evidence type="ECO:0000256" key="1">
    <source>
        <dbReference type="ARBA" id="ARBA00023122"/>
    </source>
</evidence>
<dbReference type="Pfam" id="PF08279">
    <property type="entry name" value="HTH_11"/>
    <property type="match status" value="1"/>
</dbReference>
<comment type="caution">
    <text evidence="4">The sequence shown here is derived from an EMBL/GenBank/DDBJ whole genome shotgun (WGS) entry which is preliminary data.</text>
</comment>
<dbReference type="Pfam" id="PF00571">
    <property type="entry name" value="CBS"/>
    <property type="match status" value="2"/>
</dbReference>
<dbReference type="SUPFAM" id="SSF46785">
    <property type="entry name" value="Winged helix' DNA-binding domain"/>
    <property type="match status" value="1"/>
</dbReference>
<protein>
    <submittedName>
        <fullName evidence="4">CBS domain-containing protein</fullName>
    </submittedName>
</protein>
<dbReference type="AlphaFoldDB" id="A0A7W5B5Q6"/>
<feature type="domain" description="CBS" evidence="3">
    <location>
        <begin position="135"/>
        <end position="192"/>
    </location>
</feature>
<evidence type="ECO:0000313" key="5">
    <source>
        <dbReference type="Proteomes" id="UP000570361"/>
    </source>
</evidence>
<evidence type="ECO:0000259" key="3">
    <source>
        <dbReference type="PROSITE" id="PS51371"/>
    </source>
</evidence>
<dbReference type="EMBL" id="JACHXK010000043">
    <property type="protein sequence ID" value="MBB3114767.1"/>
    <property type="molecule type" value="Genomic_DNA"/>
</dbReference>
<evidence type="ECO:0000313" key="4">
    <source>
        <dbReference type="EMBL" id="MBB3114767.1"/>
    </source>
</evidence>
<keyword evidence="1 2" id="KW-0129">CBS domain</keyword>
<keyword evidence="5" id="KW-1185">Reference proteome</keyword>
<dbReference type="InterPro" id="IPR051257">
    <property type="entry name" value="Diverse_CBS-Domain"/>
</dbReference>
<dbReference type="Gene3D" id="3.10.580.10">
    <property type="entry name" value="CBS-domain"/>
    <property type="match status" value="1"/>
</dbReference>
<dbReference type="SMART" id="SM00116">
    <property type="entry name" value="CBS"/>
    <property type="match status" value="2"/>
</dbReference>
<reference evidence="4 5" key="1">
    <citation type="submission" date="2020-08" db="EMBL/GenBank/DDBJ databases">
        <title>Genomic Encyclopedia of Type Strains, Phase III (KMG-III): the genomes of soil and plant-associated and newly described type strains.</title>
        <authorList>
            <person name="Whitman W."/>
        </authorList>
    </citation>
    <scope>NUCLEOTIDE SEQUENCE [LARGE SCALE GENOMIC DNA]</scope>
    <source>
        <strain evidence="4 5">CECT 5862</strain>
    </source>
</reference>
<dbReference type="PROSITE" id="PS51371">
    <property type="entry name" value="CBS"/>
    <property type="match status" value="2"/>
</dbReference>
<organism evidence="4 5">
    <name type="scientific">Paenibacillus phyllosphaerae</name>
    <dbReference type="NCBI Taxonomy" id="274593"/>
    <lineage>
        <taxon>Bacteria</taxon>
        <taxon>Bacillati</taxon>
        <taxon>Bacillota</taxon>
        <taxon>Bacilli</taxon>
        <taxon>Bacillales</taxon>
        <taxon>Paenibacillaceae</taxon>
        <taxon>Paenibacillus</taxon>
    </lineage>
</organism>